<name>A0A8G1UHE7_9ACTN</name>
<dbReference type="EMBL" id="RJVJ01000001">
    <property type="protein sequence ID" value="ROR44018.1"/>
    <property type="molecule type" value="Genomic_DNA"/>
</dbReference>
<feature type="signal peptide" evidence="1">
    <location>
        <begin position="1"/>
        <end position="37"/>
    </location>
</feature>
<evidence type="ECO:0000313" key="2">
    <source>
        <dbReference type="EMBL" id="ROR44018.1"/>
    </source>
</evidence>
<sequence>MPGRAGPTRPSDLSLGGTLTRAVSPRLLAACATAALAAGLFAAPAAQADTGPAVTGPAVLPGPVLGSAAADGCAATGTPGWTTTADPVLSAHTTAPAARFKLWDAHGTKLLDTTADTAADGTVRAPATGLAEGAGYTWQVWPQYRPGSGQPTATCRFGVDTADPAVPTVHSADFPEQGGGKYAGQPGVFTFSATDGGSGVACFQYVLNGMFGVPGAGTDLCAPGPGTVPAGPDGTATLTIKPGDWGSNDLQVRAVDHAGRIGWGARYSFYAPWNPNPPKALGDVDNDGVPDILLPDSRGNLLVISGDSTTTAPSTVVPAVWSPNGASWTGLQVLHRGWSGGGAPADTVYAHDPGGSYLYQYVNQGSLPLGVRSPSLSGHATSCVDTAFNQVACPADMLHDYSDVQQLVAFGPTDPLQPEGITLLDVEHGDLWLQNDPSWFGDATRLTTSGAWNGYDLIAPGPDADGNLALWSREQATGTLRAHPVPKLAGGGYDFSGLADPATGTVLGTFPAADYPTLGSSGDLDGDGRPDLYAVTADRHLLTYRGTTAPADRGALA</sequence>
<evidence type="ECO:0000313" key="3">
    <source>
        <dbReference type="Proteomes" id="UP000267408"/>
    </source>
</evidence>
<dbReference type="AlphaFoldDB" id="A0A8G1UHE7"/>
<organism evidence="2 3">
    <name type="scientific">Kitasatospora cineracea</name>
    <dbReference type="NCBI Taxonomy" id="88074"/>
    <lineage>
        <taxon>Bacteria</taxon>
        <taxon>Bacillati</taxon>
        <taxon>Actinomycetota</taxon>
        <taxon>Actinomycetes</taxon>
        <taxon>Kitasatosporales</taxon>
        <taxon>Streptomycetaceae</taxon>
        <taxon>Kitasatospora</taxon>
    </lineage>
</organism>
<protein>
    <recommendedName>
        <fullName evidence="4">VCBS repeat protein</fullName>
    </recommendedName>
</protein>
<proteinExistence type="predicted"/>
<evidence type="ECO:0000256" key="1">
    <source>
        <dbReference type="SAM" id="SignalP"/>
    </source>
</evidence>
<reference evidence="2 3" key="1">
    <citation type="submission" date="2018-11" db="EMBL/GenBank/DDBJ databases">
        <title>Sequencing the genomes of 1000 actinobacteria strains.</title>
        <authorList>
            <person name="Klenk H.-P."/>
        </authorList>
    </citation>
    <scope>NUCLEOTIDE SEQUENCE [LARGE SCALE GENOMIC DNA]</scope>
    <source>
        <strain evidence="2 3">DSM 44780</strain>
    </source>
</reference>
<gene>
    <name evidence="2" type="ORF">EDD39_2191</name>
</gene>
<keyword evidence="1" id="KW-0732">Signal</keyword>
<evidence type="ECO:0008006" key="4">
    <source>
        <dbReference type="Google" id="ProtNLM"/>
    </source>
</evidence>
<dbReference type="Proteomes" id="UP000267408">
    <property type="component" value="Unassembled WGS sequence"/>
</dbReference>
<feature type="chain" id="PRO_5038841978" description="VCBS repeat protein" evidence="1">
    <location>
        <begin position="38"/>
        <end position="557"/>
    </location>
</feature>
<comment type="caution">
    <text evidence="2">The sequence shown here is derived from an EMBL/GenBank/DDBJ whole genome shotgun (WGS) entry which is preliminary data.</text>
</comment>
<accession>A0A8G1UHE7</accession>